<dbReference type="PANTHER" id="PTHR48079:SF6">
    <property type="entry name" value="NAD(P)-BINDING DOMAIN-CONTAINING PROTEIN-RELATED"/>
    <property type="match status" value="1"/>
</dbReference>
<evidence type="ECO:0000313" key="5">
    <source>
        <dbReference type="Proteomes" id="UP000287865"/>
    </source>
</evidence>
<dbReference type="EMBL" id="QLMD01000002">
    <property type="protein sequence ID" value="RAK00802.1"/>
    <property type="molecule type" value="Genomic_DNA"/>
</dbReference>
<evidence type="ECO:0000313" key="4">
    <source>
        <dbReference type="Proteomes" id="UP000249203"/>
    </source>
</evidence>
<evidence type="ECO:0000313" key="3">
    <source>
        <dbReference type="EMBL" id="RUO27206.1"/>
    </source>
</evidence>
<dbReference type="InterPro" id="IPR051783">
    <property type="entry name" value="NAD(P)-dependent_oxidoreduct"/>
</dbReference>
<dbReference type="RefSeq" id="WP_111568582.1">
    <property type="nucleotide sequence ID" value="NZ_PIPK01000003.1"/>
</dbReference>
<proteinExistence type="predicted"/>
<organism evidence="2 4">
    <name type="scientific">Aliidiomarina maris</name>
    <dbReference type="NCBI Taxonomy" id="531312"/>
    <lineage>
        <taxon>Bacteria</taxon>
        <taxon>Pseudomonadati</taxon>
        <taxon>Pseudomonadota</taxon>
        <taxon>Gammaproteobacteria</taxon>
        <taxon>Alteromonadales</taxon>
        <taxon>Idiomarinaceae</taxon>
        <taxon>Aliidiomarina</taxon>
    </lineage>
</organism>
<keyword evidence="5" id="KW-1185">Reference proteome</keyword>
<dbReference type="GO" id="GO:0004029">
    <property type="term" value="F:aldehyde dehydrogenase (NAD+) activity"/>
    <property type="evidence" value="ECO:0007669"/>
    <property type="project" value="TreeGrafter"/>
</dbReference>
<dbReference type="GO" id="GO:0005737">
    <property type="term" value="C:cytoplasm"/>
    <property type="evidence" value="ECO:0007669"/>
    <property type="project" value="TreeGrafter"/>
</dbReference>
<dbReference type="InterPro" id="IPR036291">
    <property type="entry name" value="NAD(P)-bd_dom_sf"/>
</dbReference>
<dbReference type="PANTHER" id="PTHR48079">
    <property type="entry name" value="PROTEIN YEEZ"/>
    <property type="match status" value="1"/>
</dbReference>
<dbReference type="Pfam" id="PF04321">
    <property type="entry name" value="RmlD_sub_bind"/>
    <property type="match status" value="1"/>
</dbReference>
<sequence>MNHWILLMGAGDIAHRLQPLLSAQGFNVAGARRHPPAKTEFPHIRADARKVEDWKSLLAQQPEVIVLTLVPTEFSDQGYQQGYVEPIQAMLAALQDCDPEYLPLILFVSSTSVYSERDGEWVDESTPTEPDSFSGIRLLEAENLLRASAYPHSVVRFSGIYGPGREGMVARLMSGELTVTPAWTNRIHVRDCAGVLSHLVQRFYADRAVEDVYVASDNLPIQQSEFVEGLAAIMGIDASELPVSDSVGPRGSKRCNNARLLASGYRFIYPTWKEGYESL</sequence>
<reference evidence="2 4" key="2">
    <citation type="submission" date="2018-06" db="EMBL/GenBank/DDBJ databases">
        <title>Genomic Encyclopedia of Type Strains, Phase III (KMG-III): the genomes of soil and plant-associated and newly described type strains.</title>
        <authorList>
            <person name="Whitman W."/>
        </authorList>
    </citation>
    <scope>NUCLEOTIDE SEQUENCE [LARGE SCALE GENOMIC DNA]</scope>
    <source>
        <strain evidence="2 4">CGMCC 1.15366</strain>
    </source>
</reference>
<dbReference type="SUPFAM" id="SSF51735">
    <property type="entry name" value="NAD(P)-binding Rossmann-fold domains"/>
    <property type="match status" value="1"/>
</dbReference>
<protein>
    <submittedName>
        <fullName evidence="3">NAD(P)-dependent oxidoreductase</fullName>
    </submittedName>
    <submittedName>
        <fullName evidence="2">Nucleoside-diphosphate-sugar epimerase</fullName>
    </submittedName>
</protein>
<dbReference type="InterPro" id="IPR029903">
    <property type="entry name" value="RmlD-like-bd"/>
</dbReference>
<dbReference type="Proteomes" id="UP000287865">
    <property type="component" value="Unassembled WGS sequence"/>
</dbReference>
<dbReference type="AlphaFoldDB" id="A0A327X3M2"/>
<comment type="caution">
    <text evidence="2">The sequence shown here is derived from an EMBL/GenBank/DDBJ whole genome shotgun (WGS) entry which is preliminary data.</text>
</comment>
<reference evidence="3 5" key="1">
    <citation type="journal article" date="2018" name="Front. Microbiol.">
        <title>Genome-Based Analysis Reveals the Taxonomy and Diversity of the Family Idiomarinaceae.</title>
        <authorList>
            <person name="Liu Y."/>
            <person name="Lai Q."/>
            <person name="Shao Z."/>
        </authorList>
    </citation>
    <scope>NUCLEOTIDE SEQUENCE [LARGE SCALE GENOMIC DNA]</scope>
    <source>
        <strain evidence="3 5">CF12-14</strain>
    </source>
</reference>
<feature type="domain" description="RmlD-like substrate binding" evidence="1">
    <location>
        <begin position="5"/>
        <end position="265"/>
    </location>
</feature>
<dbReference type="Gene3D" id="3.40.50.720">
    <property type="entry name" value="NAD(P)-binding Rossmann-like Domain"/>
    <property type="match status" value="1"/>
</dbReference>
<name>A0A327X3M2_9GAMM</name>
<evidence type="ECO:0000313" key="2">
    <source>
        <dbReference type="EMBL" id="RAK00802.1"/>
    </source>
</evidence>
<gene>
    <name evidence="2" type="ORF">B0I24_102229</name>
    <name evidence="3" type="ORF">CWE07_04430</name>
</gene>
<dbReference type="EMBL" id="PIPK01000003">
    <property type="protein sequence ID" value="RUO27206.1"/>
    <property type="molecule type" value="Genomic_DNA"/>
</dbReference>
<accession>A0A327X3M2</accession>
<evidence type="ECO:0000259" key="1">
    <source>
        <dbReference type="Pfam" id="PF04321"/>
    </source>
</evidence>
<dbReference type="OrthoDB" id="9808276at2"/>
<dbReference type="Proteomes" id="UP000249203">
    <property type="component" value="Unassembled WGS sequence"/>
</dbReference>